<feature type="region of interest" description="Disordered" evidence="1">
    <location>
        <begin position="218"/>
        <end position="248"/>
    </location>
</feature>
<sequence length="260" mass="28492">MADTGTRDTFGITKLYPDATDGRTWFSTWGNGVARSLTSGQRDPHDPTGLLKLRGSSPRLEIDGQGTGRLSGDSPRMYVYDEPQVEKWGNVEVTFYARRISERGEKSSQGFVAGARSEHQNATTEPSCNGLTYYGRMLYDGRVNFQKELVHHLGANDLGYTAPRPATGCNPWHTEDGRIPRYVWIGYKLVVRNSADGSAVLLSLYRDMTDGFAGGRWPVAQDDGSQAQPGTSVARSGQSSKNERVPAASMEFPGCPFCPL</sequence>
<reference evidence="2" key="1">
    <citation type="submission" date="2024-05" db="EMBL/GenBank/DDBJ databases">
        <title>Planctomycetes of the genus Singulisphaera possess chitinolytic capabilities.</title>
        <authorList>
            <person name="Ivanova A."/>
        </authorList>
    </citation>
    <scope>NUCLEOTIDE SEQUENCE</scope>
    <source>
        <strain evidence="2">Ch08T</strain>
    </source>
</reference>
<proteinExistence type="predicted"/>
<gene>
    <name evidence="2" type="ORF">V5E97_25805</name>
</gene>
<feature type="region of interest" description="Disordered" evidence="1">
    <location>
        <begin position="36"/>
        <end position="55"/>
    </location>
</feature>
<evidence type="ECO:0000313" key="2">
    <source>
        <dbReference type="EMBL" id="XBH01747.1"/>
    </source>
</evidence>
<dbReference type="EMBL" id="CP155447">
    <property type="protein sequence ID" value="XBH01747.1"/>
    <property type="molecule type" value="Genomic_DNA"/>
</dbReference>
<evidence type="ECO:0000256" key="1">
    <source>
        <dbReference type="SAM" id="MobiDB-lite"/>
    </source>
</evidence>
<protein>
    <submittedName>
        <fullName evidence="2">Uncharacterized protein</fullName>
    </submittedName>
</protein>
<organism evidence="2">
    <name type="scientific">Singulisphaera sp. Ch08</name>
    <dbReference type="NCBI Taxonomy" id="3120278"/>
    <lineage>
        <taxon>Bacteria</taxon>
        <taxon>Pseudomonadati</taxon>
        <taxon>Planctomycetota</taxon>
        <taxon>Planctomycetia</taxon>
        <taxon>Isosphaerales</taxon>
        <taxon>Isosphaeraceae</taxon>
        <taxon>Singulisphaera</taxon>
    </lineage>
</organism>
<name>A0AAU7C8L7_9BACT</name>
<dbReference type="AlphaFoldDB" id="A0AAU7C8L7"/>
<dbReference type="RefSeq" id="WP_406694493.1">
    <property type="nucleotide sequence ID" value="NZ_CP155447.1"/>
</dbReference>
<feature type="compositionally biased region" description="Polar residues" evidence="1">
    <location>
        <begin position="223"/>
        <end position="240"/>
    </location>
</feature>
<accession>A0AAU7C8L7</accession>